<dbReference type="Proteomes" id="UP000050562">
    <property type="component" value="Unassembled WGS sequence"/>
</dbReference>
<dbReference type="PANTHER" id="PTHR43639">
    <property type="entry name" value="OXIDOREDUCTASE, SHORT-CHAIN DEHYDROGENASE/REDUCTASE FAMILY (AFU_ORTHOLOGUE AFUA_5G02870)"/>
    <property type="match status" value="1"/>
</dbReference>
<gene>
    <name evidence="12" type="ORF">ALO52_01379</name>
</gene>
<dbReference type="SUPFAM" id="SSF51735">
    <property type="entry name" value="NAD(P)-binding Rossmann-fold domains"/>
    <property type="match status" value="1"/>
</dbReference>
<keyword evidence="4" id="KW-0560">Oxidoreductase</keyword>
<dbReference type="NCBIfam" id="NF005066">
    <property type="entry name" value="PRK06483.1"/>
    <property type="match status" value="1"/>
</dbReference>
<reference evidence="12 13" key="1">
    <citation type="submission" date="2015-09" db="EMBL/GenBank/DDBJ databases">
        <title>Genome announcement of multiple Pseudomonas syringae strains.</title>
        <authorList>
            <person name="Thakur S."/>
            <person name="Wang P.W."/>
            <person name="Gong Y."/>
            <person name="Weir B.S."/>
            <person name="Guttman D.S."/>
        </authorList>
    </citation>
    <scope>NUCLEOTIDE SEQUENCE [LARGE SCALE GENOMIC DNA]</scope>
    <source>
        <strain evidence="12 13">ICMP3956</strain>
    </source>
</reference>
<evidence type="ECO:0000256" key="4">
    <source>
        <dbReference type="ARBA" id="ARBA00023002"/>
    </source>
</evidence>
<evidence type="ECO:0000256" key="5">
    <source>
        <dbReference type="ARBA" id="ARBA00037508"/>
    </source>
</evidence>
<evidence type="ECO:0000256" key="1">
    <source>
        <dbReference type="ARBA" id="ARBA00012856"/>
    </source>
</evidence>
<evidence type="ECO:0000256" key="10">
    <source>
        <dbReference type="ARBA" id="ARBA00048873"/>
    </source>
</evidence>
<dbReference type="PANTHER" id="PTHR43639:SF6">
    <property type="entry name" value="DIHYDROMONAPTERIN REDUCTASE"/>
    <property type="match status" value="1"/>
</dbReference>
<comment type="catalytic activity">
    <reaction evidence="10">
        <text>(6S)-5,6,7,8-tetrahydrofolate + NADP(+) = 7,8-dihydrofolate + NADPH + H(+)</text>
        <dbReference type="Rhea" id="RHEA:15009"/>
        <dbReference type="ChEBI" id="CHEBI:15378"/>
        <dbReference type="ChEBI" id="CHEBI:57451"/>
        <dbReference type="ChEBI" id="CHEBI:57453"/>
        <dbReference type="ChEBI" id="CHEBI:57783"/>
        <dbReference type="ChEBI" id="CHEBI:58349"/>
        <dbReference type="EC" id="1.5.1.3"/>
    </reaction>
</comment>
<evidence type="ECO:0000256" key="11">
    <source>
        <dbReference type="ARBA" id="ARBA00049376"/>
    </source>
</evidence>
<dbReference type="EC" id="1.5.1.3" evidence="1"/>
<dbReference type="InterPro" id="IPR036291">
    <property type="entry name" value="NAD(P)-bd_dom_sf"/>
</dbReference>
<dbReference type="EMBL" id="LJRC01000296">
    <property type="protein sequence ID" value="KPY29821.1"/>
    <property type="molecule type" value="Genomic_DNA"/>
</dbReference>
<accession>A0A0Q0AA96</accession>
<dbReference type="PRINTS" id="PR00081">
    <property type="entry name" value="GDHRDH"/>
</dbReference>
<sequence>MMRELPMDISSAPILITGASQRVGLHCAQRLLEQGQPVIVSYRSERPGIDELRRAGAVALKGDFSSEAGIMTFIEALKDHTVSLRAIVHNASEWLAETPGDEAEQFSRMFNVHMLAPYLINLHCAPLLHASEVADIVHISDDVTRKGSSKHIAYCASKAGLESLTLSFAARLAPRIKVNGIAPALLMFQPTDDAAYRANVLAKSALGIEPGAEVIYQSLRYLLDSTYVTGTTLTVNGGRHVK</sequence>
<protein>
    <recommendedName>
        <fullName evidence="8">Dihydromonapterin reductase</fullName>
        <ecNumber evidence="1">1.5.1.3</ecNumber>
        <ecNumber evidence="7">1.5.1.50</ecNumber>
    </recommendedName>
    <alternativeName>
        <fullName evidence="9">Dihydrofolate reductase</fullName>
    </alternativeName>
</protein>
<evidence type="ECO:0000313" key="12">
    <source>
        <dbReference type="EMBL" id="KPY29821.1"/>
    </source>
</evidence>
<evidence type="ECO:0000313" key="13">
    <source>
        <dbReference type="Proteomes" id="UP000050562"/>
    </source>
</evidence>
<comment type="caution">
    <text evidence="12">The sequence shown here is derived from an EMBL/GenBank/DDBJ whole genome shotgun (WGS) entry which is preliminary data.</text>
</comment>
<dbReference type="AlphaFoldDB" id="A0A0Q0AA96"/>
<keyword evidence="3" id="KW-0521">NADP</keyword>
<keyword evidence="2" id="KW-0554">One-carbon metabolism</keyword>
<dbReference type="GO" id="GO:0006730">
    <property type="term" value="P:one-carbon metabolic process"/>
    <property type="evidence" value="ECO:0007669"/>
    <property type="project" value="UniProtKB-KW"/>
</dbReference>
<dbReference type="InterPro" id="IPR002347">
    <property type="entry name" value="SDR_fam"/>
</dbReference>
<comment type="function">
    <text evidence="5">Catalyzes the reduction of dihydromonapterin to tetrahydromonapterin. Also has lower activity with dihydrofolate.</text>
</comment>
<evidence type="ECO:0000256" key="6">
    <source>
        <dbReference type="ARBA" id="ARBA00038212"/>
    </source>
</evidence>
<proteinExistence type="inferred from homology"/>
<evidence type="ECO:0000256" key="2">
    <source>
        <dbReference type="ARBA" id="ARBA00022563"/>
    </source>
</evidence>
<dbReference type="InterPro" id="IPR020904">
    <property type="entry name" value="Sc_DH/Rdtase_CS"/>
</dbReference>
<evidence type="ECO:0000256" key="9">
    <source>
        <dbReference type="ARBA" id="ARBA00042299"/>
    </source>
</evidence>
<dbReference type="EC" id="1.5.1.50" evidence="7"/>
<dbReference type="PROSITE" id="PS00061">
    <property type="entry name" value="ADH_SHORT"/>
    <property type="match status" value="1"/>
</dbReference>
<comment type="similarity">
    <text evidence="6">Belongs to the short-chain dehydrogenases/reductases (SDR) family. FolM subfamily.</text>
</comment>
<dbReference type="PATRIC" id="fig|251707.3.peg.1778"/>
<evidence type="ECO:0000256" key="7">
    <source>
        <dbReference type="ARBA" id="ARBA00039145"/>
    </source>
</evidence>
<evidence type="ECO:0000256" key="3">
    <source>
        <dbReference type="ARBA" id="ARBA00022857"/>
    </source>
</evidence>
<dbReference type="Gene3D" id="3.40.50.720">
    <property type="entry name" value="NAD(P)-binding Rossmann-like Domain"/>
    <property type="match status" value="1"/>
</dbReference>
<comment type="catalytic activity">
    <reaction evidence="11">
        <text>7,8-dihydromonapterin + NADPH + H(+) = 5,6,7,8-tetrahydromonapterin + NADP(+)</text>
        <dbReference type="Rhea" id="RHEA:34847"/>
        <dbReference type="ChEBI" id="CHEBI:15378"/>
        <dbReference type="ChEBI" id="CHEBI:57783"/>
        <dbReference type="ChEBI" id="CHEBI:58349"/>
        <dbReference type="ChEBI" id="CHEBI:71175"/>
        <dbReference type="ChEBI" id="CHEBI:71177"/>
        <dbReference type="EC" id="1.5.1.50"/>
    </reaction>
</comment>
<organism evidence="12 13">
    <name type="scientific">Pseudomonas syringae pv. primulae</name>
    <dbReference type="NCBI Taxonomy" id="251707"/>
    <lineage>
        <taxon>Bacteria</taxon>
        <taxon>Pseudomonadati</taxon>
        <taxon>Pseudomonadota</taxon>
        <taxon>Gammaproteobacteria</taxon>
        <taxon>Pseudomonadales</taxon>
        <taxon>Pseudomonadaceae</taxon>
        <taxon>Pseudomonas</taxon>
    </lineage>
</organism>
<name>A0A0Q0AA96_9PSED</name>
<dbReference type="GO" id="GO:0004146">
    <property type="term" value="F:dihydrofolate reductase activity"/>
    <property type="evidence" value="ECO:0007669"/>
    <property type="project" value="UniProtKB-EC"/>
</dbReference>
<evidence type="ECO:0000256" key="8">
    <source>
        <dbReference type="ARBA" id="ARBA00039631"/>
    </source>
</evidence>
<dbReference type="Pfam" id="PF00106">
    <property type="entry name" value="adh_short"/>
    <property type="match status" value="1"/>
</dbReference>